<keyword evidence="3" id="KW-1185">Reference proteome</keyword>
<organism evidence="2 3">
    <name type="scientific">Swingsia samuiensis</name>
    <dbReference type="NCBI Taxonomy" id="1293412"/>
    <lineage>
        <taxon>Bacteria</taxon>
        <taxon>Pseudomonadati</taxon>
        <taxon>Pseudomonadota</taxon>
        <taxon>Alphaproteobacteria</taxon>
        <taxon>Acetobacterales</taxon>
        <taxon>Acetobacteraceae</taxon>
        <taxon>Swingsia</taxon>
    </lineage>
</organism>
<dbReference type="OrthoDB" id="9815847at2"/>
<gene>
    <name evidence="2" type="primary">ccmI</name>
    <name evidence="2" type="ORF">E3D00_06560</name>
</gene>
<dbReference type="EMBL" id="CP038141">
    <property type="protein sequence ID" value="QDH17258.1"/>
    <property type="molecule type" value="Genomic_DNA"/>
</dbReference>
<dbReference type="KEGG" id="ssam:E3D00_06560"/>
<proteinExistence type="predicted"/>
<dbReference type="Proteomes" id="UP000316313">
    <property type="component" value="Chromosome"/>
</dbReference>
<dbReference type="RefSeq" id="WP_141461028.1">
    <property type="nucleotide sequence ID" value="NZ_CP038141.1"/>
</dbReference>
<protein>
    <submittedName>
        <fullName evidence="2">C-type cytochrome biogenesis protein CcmI</fullName>
    </submittedName>
</protein>
<evidence type="ECO:0000313" key="3">
    <source>
        <dbReference type="Proteomes" id="UP000316313"/>
    </source>
</evidence>
<evidence type="ECO:0000313" key="2">
    <source>
        <dbReference type="EMBL" id="QDH17258.1"/>
    </source>
</evidence>
<sequence>MFLISIFIIIGLALLPVFYGWFHLQRHHINARTSALQLYQGQLKELDRDHSLDLINQTEYLSARLEVQRRLLAIDATSDQPDLSIAGPYRKRMGGLIVSALLIPAFSCALYIINGHPSLPPQPLSERQLLPDSKTMDMIHKLQAQVAMIPLDNPTYLPGHILLGQVEARAGMVTEAIKNWKIVLNTRFSPQLAIQIAELQSQKDGHISHESLELYRQALAASPPNASWRMALEARIAVGEHEESKGQ</sequence>
<reference evidence="2 3" key="1">
    <citation type="submission" date="2019-03" db="EMBL/GenBank/DDBJ databases">
        <title>The complete genome sequence of Swingsia samuiensis NBRC107927(T).</title>
        <authorList>
            <person name="Chua K.-O."/>
            <person name="Chan K.-G."/>
            <person name="See-Too W.-S."/>
        </authorList>
    </citation>
    <scope>NUCLEOTIDE SEQUENCE [LARGE SCALE GENOMIC DNA]</scope>
    <source>
        <strain evidence="2 3">AH83</strain>
    </source>
</reference>
<dbReference type="NCBIfam" id="TIGR03142">
    <property type="entry name" value="cytochro_ccmI"/>
    <property type="match status" value="1"/>
</dbReference>
<keyword evidence="1" id="KW-1133">Transmembrane helix</keyword>
<accession>A0A4Y6UKU6</accession>
<feature type="transmembrane region" description="Helical" evidence="1">
    <location>
        <begin position="6"/>
        <end position="24"/>
    </location>
</feature>
<keyword evidence="1" id="KW-0812">Transmembrane</keyword>
<dbReference type="InterPro" id="IPR017560">
    <property type="entry name" value="Cyt_c_biogenesis_CcmI"/>
</dbReference>
<evidence type="ECO:0000256" key="1">
    <source>
        <dbReference type="SAM" id="Phobius"/>
    </source>
</evidence>
<keyword evidence="1" id="KW-0472">Membrane</keyword>
<feature type="transmembrane region" description="Helical" evidence="1">
    <location>
        <begin position="93"/>
        <end position="113"/>
    </location>
</feature>
<dbReference type="AlphaFoldDB" id="A0A4Y6UKU6"/>
<name>A0A4Y6UKU6_9PROT</name>